<protein>
    <submittedName>
        <fullName evidence="8">Putative MFS-type transporter YfcJ</fullName>
    </submittedName>
</protein>
<dbReference type="InterPro" id="IPR020846">
    <property type="entry name" value="MFS_dom"/>
</dbReference>
<dbReference type="EMBL" id="MT631615">
    <property type="protein sequence ID" value="QNO55455.1"/>
    <property type="molecule type" value="Genomic_DNA"/>
</dbReference>
<feature type="transmembrane region" description="Helical" evidence="6">
    <location>
        <begin position="160"/>
        <end position="180"/>
    </location>
</feature>
<feature type="transmembrane region" description="Helical" evidence="6">
    <location>
        <begin position="133"/>
        <end position="154"/>
    </location>
</feature>
<keyword evidence="4 6" id="KW-1133">Transmembrane helix</keyword>
<name>A0A7G9Z5C1_9EURY</name>
<evidence type="ECO:0000256" key="3">
    <source>
        <dbReference type="ARBA" id="ARBA00022692"/>
    </source>
</evidence>
<dbReference type="GO" id="GO:0016020">
    <property type="term" value="C:membrane"/>
    <property type="evidence" value="ECO:0007669"/>
    <property type="project" value="UniProtKB-SubCell"/>
</dbReference>
<keyword evidence="3 6" id="KW-0812">Transmembrane</keyword>
<dbReference type="Pfam" id="PF07690">
    <property type="entry name" value="MFS_1"/>
    <property type="match status" value="2"/>
</dbReference>
<dbReference type="GO" id="GO:0022857">
    <property type="term" value="F:transmembrane transporter activity"/>
    <property type="evidence" value="ECO:0007669"/>
    <property type="project" value="InterPro"/>
</dbReference>
<evidence type="ECO:0000313" key="8">
    <source>
        <dbReference type="EMBL" id="QNO55455.1"/>
    </source>
</evidence>
<feature type="transmembrane region" description="Helical" evidence="6">
    <location>
        <begin position="73"/>
        <end position="91"/>
    </location>
</feature>
<reference evidence="8" key="1">
    <citation type="submission" date="2020-06" db="EMBL/GenBank/DDBJ databases">
        <title>Unique genomic features of the anaerobic methanotrophic archaea.</title>
        <authorList>
            <person name="Chadwick G.L."/>
            <person name="Skennerton C.T."/>
            <person name="Laso-Perez R."/>
            <person name="Leu A.O."/>
            <person name="Speth D.R."/>
            <person name="Yu H."/>
            <person name="Morgan-Lang C."/>
            <person name="Hatzenpichler R."/>
            <person name="Goudeau D."/>
            <person name="Malmstrom R."/>
            <person name="Brazelton W.J."/>
            <person name="Woyke T."/>
            <person name="Hallam S.J."/>
            <person name="Tyson G.W."/>
            <person name="Wegener G."/>
            <person name="Boetius A."/>
            <person name="Orphan V."/>
        </authorList>
    </citation>
    <scope>NUCLEOTIDE SEQUENCE</scope>
</reference>
<dbReference type="PRINTS" id="PR01035">
    <property type="entry name" value="TCRTETA"/>
</dbReference>
<keyword evidence="2" id="KW-0813">Transport</keyword>
<sequence>MSHIKEIVIYAVLMFVAMLSLTLMAPVIQEFIIDRFNASNTEASMFFSLEMLAYVIFAMIWGSLSDKCGKRKFFIVFGFAGSAVLYFLMAQANTLPILLILRFIQGAITVMAWSLVMTSALDSVPKTSYGKTMGVIGMAMMLGMAFGAPLGGFLAERYNVFVPMYLTSFLFLMGTLISATQIHDVRIENKPDTMLESIKVLIDEKRLAVPYIFSFVDRFTIAFFIFAFPLYLAHAFGFGGAERGMYQALLLFPLVVFQYPFGRLSDKIGRAPLLVTGSLFYGLEMCLVCFVGKTILIALILSCGVFAAMMFPSSTALAGDISPPNKRGAAIGGFNVFGSLGFVVGFSAAGILSDMYGYSTSFVFGGISEILVALIAIPILLKLGFGLRAIRSKKISK</sequence>
<feature type="transmembrane region" description="Helical" evidence="6">
    <location>
        <begin position="43"/>
        <end position="61"/>
    </location>
</feature>
<feature type="domain" description="Major facilitator superfamily (MFS) profile" evidence="7">
    <location>
        <begin position="6"/>
        <end position="384"/>
    </location>
</feature>
<dbReference type="SUPFAM" id="SSF103473">
    <property type="entry name" value="MFS general substrate transporter"/>
    <property type="match status" value="1"/>
</dbReference>
<feature type="transmembrane region" description="Helical" evidence="6">
    <location>
        <begin position="97"/>
        <end position="121"/>
    </location>
</feature>
<feature type="transmembrane region" description="Helical" evidence="6">
    <location>
        <begin position="273"/>
        <end position="291"/>
    </location>
</feature>
<dbReference type="CDD" id="cd17325">
    <property type="entry name" value="MFS_MdtG_SLC18_like"/>
    <property type="match status" value="1"/>
</dbReference>
<evidence type="ECO:0000259" key="7">
    <source>
        <dbReference type="PROSITE" id="PS50850"/>
    </source>
</evidence>
<dbReference type="PANTHER" id="PTHR23506">
    <property type="entry name" value="GH10249P"/>
    <property type="match status" value="1"/>
</dbReference>
<feature type="transmembrane region" description="Helical" evidence="6">
    <location>
        <begin position="330"/>
        <end position="352"/>
    </location>
</feature>
<feature type="transmembrane region" description="Helical" evidence="6">
    <location>
        <begin position="7"/>
        <end position="28"/>
    </location>
</feature>
<evidence type="ECO:0000256" key="1">
    <source>
        <dbReference type="ARBA" id="ARBA00004141"/>
    </source>
</evidence>
<proteinExistence type="predicted"/>
<dbReference type="InterPro" id="IPR036259">
    <property type="entry name" value="MFS_trans_sf"/>
</dbReference>
<dbReference type="InterPro" id="IPR011701">
    <property type="entry name" value="MFS"/>
</dbReference>
<dbReference type="PANTHER" id="PTHR23506:SF23">
    <property type="entry name" value="GH10249P"/>
    <property type="match status" value="1"/>
</dbReference>
<feature type="transmembrane region" description="Helical" evidence="6">
    <location>
        <begin position="297"/>
        <end position="318"/>
    </location>
</feature>
<dbReference type="InterPro" id="IPR001958">
    <property type="entry name" value="Tet-R_TetA/multi-R_MdtG-like"/>
</dbReference>
<dbReference type="PROSITE" id="PS50850">
    <property type="entry name" value="MFS"/>
    <property type="match status" value="1"/>
</dbReference>
<evidence type="ECO:0000256" key="2">
    <source>
        <dbReference type="ARBA" id="ARBA00022448"/>
    </source>
</evidence>
<evidence type="ECO:0000256" key="4">
    <source>
        <dbReference type="ARBA" id="ARBA00022989"/>
    </source>
</evidence>
<dbReference type="InterPro" id="IPR050930">
    <property type="entry name" value="MFS_Vesicular_Transporter"/>
</dbReference>
<evidence type="ECO:0000256" key="5">
    <source>
        <dbReference type="ARBA" id="ARBA00023136"/>
    </source>
</evidence>
<gene>
    <name evidence="8" type="primary">yfcJ_1</name>
    <name evidence="8" type="ORF">DEIOECNE_00005</name>
</gene>
<accession>A0A7G9Z5C1</accession>
<evidence type="ECO:0000256" key="6">
    <source>
        <dbReference type="SAM" id="Phobius"/>
    </source>
</evidence>
<dbReference type="AlphaFoldDB" id="A0A7G9Z5C1"/>
<keyword evidence="5 6" id="KW-0472">Membrane</keyword>
<comment type="subcellular location">
    <subcellularLocation>
        <location evidence="1">Membrane</location>
        <topology evidence="1">Multi-pass membrane protein</topology>
    </subcellularLocation>
</comment>
<feature type="transmembrane region" description="Helical" evidence="6">
    <location>
        <begin position="244"/>
        <end position="261"/>
    </location>
</feature>
<dbReference type="Gene3D" id="1.20.1250.20">
    <property type="entry name" value="MFS general substrate transporter like domains"/>
    <property type="match status" value="2"/>
</dbReference>
<feature type="transmembrane region" description="Helical" evidence="6">
    <location>
        <begin position="208"/>
        <end position="232"/>
    </location>
</feature>
<organism evidence="8">
    <name type="scientific">Candidatus Methanophaga sp. ANME-1 ERB7</name>
    <dbReference type="NCBI Taxonomy" id="2759913"/>
    <lineage>
        <taxon>Archaea</taxon>
        <taxon>Methanobacteriati</taxon>
        <taxon>Methanobacteriota</taxon>
        <taxon>Stenosarchaea group</taxon>
        <taxon>Methanomicrobia</taxon>
        <taxon>Candidatus Methanophagales</taxon>
        <taxon>Candidatus Methanophagaceae</taxon>
        <taxon>Candidatus Methanophaga</taxon>
    </lineage>
</organism>
<feature type="transmembrane region" description="Helical" evidence="6">
    <location>
        <begin position="364"/>
        <end position="387"/>
    </location>
</feature>